<keyword evidence="2 5" id="KW-0238">DNA-binding</keyword>
<evidence type="ECO:0000313" key="6">
    <source>
        <dbReference type="Proteomes" id="UP000199182"/>
    </source>
</evidence>
<dbReference type="InterPro" id="IPR000835">
    <property type="entry name" value="HTH_MarR-typ"/>
</dbReference>
<dbReference type="SMART" id="SM00347">
    <property type="entry name" value="HTH_MARR"/>
    <property type="match status" value="1"/>
</dbReference>
<dbReference type="Pfam" id="PF01047">
    <property type="entry name" value="MarR"/>
    <property type="match status" value="1"/>
</dbReference>
<name>A0A1H0C6Q4_9FIRM</name>
<feature type="domain" description="HTH marR-type" evidence="4">
    <location>
        <begin position="5"/>
        <end position="137"/>
    </location>
</feature>
<dbReference type="PANTHER" id="PTHR42756">
    <property type="entry name" value="TRANSCRIPTIONAL REGULATOR, MARR"/>
    <property type="match status" value="1"/>
</dbReference>
<dbReference type="InterPro" id="IPR036388">
    <property type="entry name" value="WH-like_DNA-bd_sf"/>
</dbReference>
<dbReference type="InterPro" id="IPR036390">
    <property type="entry name" value="WH_DNA-bd_sf"/>
</dbReference>
<dbReference type="InterPro" id="IPR011991">
    <property type="entry name" value="ArsR-like_HTH"/>
</dbReference>
<dbReference type="SUPFAM" id="SSF46785">
    <property type="entry name" value="Winged helix' DNA-binding domain"/>
    <property type="match status" value="1"/>
</dbReference>
<dbReference type="Proteomes" id="UP000199182">
    <property type="component" value="Unassembled WGS sequence"/>
</dbReference>
<evidence type="ECO:0000256" key="3">
    <source>
        <dbReference type="ARBA" id="ARBA00023163"/>
    </source>
</evidence>
<sequence length="170" mass="19208">MEIPLGELKSSMHRLSAIYRLRMHGVFGKTPLHFGQYPILRYIMEHDGCTQRELAQNMMVSPPSIATSMKRMQRAGLVCKSADKNDQRCSRLSLTDEGRSTVLRCQEELRKMDADLFKGFSEEECTQIAAFINRMSDNLATDDLKGKSVASLFAQEINKLNDKKEGCGRG</sequence>
<dbReference type="GO" id="GO:0003700">
    <property type="term" value="F:DNA-binding transcription factor activity"/>
    <property type="evidence" value="ECO:0007669"/>
    <property type="project" value="InterPro"/>
</dbReference>
<dbReference type="PANTHER" id="PTHR42756:SF1">
    <property type="entry name" value="TRANSCRIPTIONAL REPRESSOR OF EMRAB OPERON"/>
    <property type="match status" value="1"/>
</dbReference>
<organism evidence="5 6">
    <name type="scientific">Acetanaerobacterium elongatum</name>
    <dbReference type="NCBI Taxonomy" id="258515"/>
    <lineage>
        <taxon>Bacteria</taxon>
        <taxon>Bacillati</taxon>
        <taxon>Bacillota</taxon>
        <taxon>Clostridia</taxon>
        <taxon>Eubacteriales</taxon>
        <taxon>Oscillospiraceae</taxon>
        <taxon>Acetanaerobacterium</taxon>
    </lineage>
</organism>
<protein>
    <submittedName>
        <fullName evidence="5">DNA-binding transcriptional regulator, MarR family</fullName>
    </submittedName>
</protein>
<dbReference type="PROSITE" id="PS50995">
    <property type="entry name" value="HTH_MARR_2"/>
    <property type="match status" value="1"/>
</dbReference>
<dbReference type="PRINTS" id="PR00598">
    <property type="entry name" value="HTHMARR"/>
</dbReference>
<evidence type="ECO:0000256" key="1">
    <source>
        <dbReference type="ARBA" id="ARBA00023015"/>
    </source>
</evidence>
<evidence type="ECO:0000259" key="4">
    <source>
        <dbReference type="PROSITE" id="PS50995"/>
    </source>
</evidence>
<dbReference type="Gene3D" id="1.10.10.10">
    <property type="entry name" value="Winged helix-like DNA-binding domain superfamily/Winged helix DNA-binding domain"/>
    <property type="match status" value="1"/>
</dbReference>
<evidence type="ECO:0000256" key="2">
    <source>
        <dbReference type="ARBA" id="ARBA00023125"/>
    </source>
</evidence>
<dbReference type="GO" id="GO:0003677">
    <property type="term" value="F:DNA binding"/>
    <property type="evidence" value="ECO:0007669"/>
    <property type="project" value="UniProtKB-KW"/>
</dbReference>
<dbReference type="RefSeq" id="WP_162840384.1">
    <property type="nucleotide sequence ID" value="NZ_FNID01000022.1"/>
</dbReference>
<accession>A0A1H0C6Q4</accession>
<dbReference type="AlphaFoldDB" id="A0A1H0C6Q4"/>
<keyword evidence="6" id="KW-1185">Reference proteome</keyword>
<dbReference type="STRING" id="258515.SAMN05192585_1229"/>
<keyword evidence="1" id="KW-0805">Transcription regulation</keyword>
<dbReference type="EMBL" id="FNID01000022">
    <property type="protein sequence ID" value="SDN53570.1"/>
    <property type="molecule type" value="Genomic_DNA"/>
</dbReference>
<dbReference type="CDD" id="cd00090">
    <property type="entry name" value="HTH_ARSR"/>
    <property type="match status" value="1"/>
</dbReference>
<gene>
    <name evidence="5" type="ORF">SAMN05192585_1229</name>
</gene>
<reference evidence="5 6" key="1">
    <citation type="submission" date="2016-10" db="EMBL/GenBank/DDBJ databases">
        <authorList>
            <person name="de Groot N.N."/>
        </authorList>
    </citation>
    <scope>NUCLEOTIDE SEQUENCE [LARGE SCALE GENOMIC DNA]</scope>
    <source>
        <strain evidence="5 6">CGMCC 1.5012</strain>
    </source>
</reference>
<evidence type="ECO:0000313" key="5">
    <source>
        <dbReference type="EMBL" id="SDN53570.1"/>
    </source>
</evidence>
<proteinExistence type="predicted"/>
<keyword evidence="3" id="KW-0804">Transcription</keyword>